<protein>
    <submittedName>
        <fullName evidence="1">Macaca fascicularis brain cDNA clone: QflA-16359, similar to human mannosidase, alpha, class 2A, member 1 (MAN2A1), mRNA, RefSeq: NM_002372.1</fullName>
    </submittedName>
</protein>
<reference evidence="1" key="1">
    <citation type="journal article" date="2007" name="PLoS Biol.">
        <title>Rate of evolution in brain-expressed genes in humans and other primates.</title>
        <authorList>
            <person name="Wang H.-Y."/>
            <person name="Chien H.-C."/>
            <person name="Osada N."/>
            <person name="Hashimoto K."/>
            <person name="Sugano S."/>
            <person name="Gojobori T."/>
            <person name="Chou C.-K."/>
            <person name="Tsai S.-F."/>
            <person name="Wu C.-I."/>
            <person name="Shen C.-K.J."/>
        </authorList>
    </citation>
    <scope>NUCLEOTIDE SEQUENCE</scope>
</reference>
<proteinExistence type="evidence at transcript level"/>
<dbReference type="EMBL" id="AB172021">
    <property type="protein sequence ID" value="BAE89083.1"/>
    <property type="molecule type" value="mRNA"/>
</dbReference>
<accession>I7G502</accession>
<sequence length="33" mass="3865">MEPRLKETKVVPTSSYLMVMPSLMFTQHRPLSE</sequence>
<dbReference type="AlphaFoldDB" id="I7G502"/>
<organism evidence="1">
    <name type="scientific">Macaca fascicularis</name>
    <name type="common">Crab-eating macaque</name>
    <name type="synonym">Cynomolgus monkey</name>
    <dbReference type="NCBI Taxonomy" id="9541"/>
    <lineage>
        <taxon>Eukaryota</taxon>
        <taxon>Metazoa</taxon>
        <taxon>Chordata</taxon>
        <taxon>Craniata</taxon>
        <taxon>Vertebrata</taxon>
        <taxon>Euteleostomi</taxon>
        <taxon>Mammalia</taxon>
        <taxon>Eutheria</taxon>
        <taxon>Euarchontoglires</taxon>
        <taxon>Primates</taxon>
        <taxon>Haplorrhini</taxon>
        <taxon>Catarrhini</taxon>
        <taxon>Cercopithecidae</taxon>
        <taxon>Cercopithecinae</taxon>
        <taxon>Macaca</taxon>
    </lineage>
</organism>
<name>I7G502_MACFA</name>
<evidence type="ECO:0000313" key="1">
    <source>
        <dbReference type="EMBL" id="BAE89083.1"/>
    </source>
</evidence>